<comment type="caution">
    <text evidence="1">The sequence shown here is derived from an EMBL/GenBank/DDBJ whole genome shotgun (WGS) entry which is preliminary data.</text>
</comment>
<dbReference type="AlphaFoldDB" id="A0A7J9KPD1"/>
<name>A0A7J9KPD1_GOSSC</name>
<sequence length="55" mass="6436">MDSNGFSLPVSSNLGVERATMKVRCRDDDLIDYYLVRFKDEEDYSKFLTEGPWII</sequence>
<reference evidence="1 2" key="1">
    <citation type="journal article" date="2019" name="Genome Biol. Evol.">
        <title>Insights into the evolution of the New World diploid cottons (Gossypium, subgenus Houzingenia) based on genome sequencing.</title>
        <authorList>
            <person name="Grover C.E."/>
            <person name="Arick M.A. 2nd"/>
            <person name="Thrash A."/>
            <person name="Conover J.L."/>
            <person name="Sanders W.S."/>
            <person name="Peterson D.G."/>
            <person name="Frelichowski J.E."/>
            <person name="Scheffler J.A."/>
            <person name="Scheffler B.E."/>
            <person name="Wendel J.F."/>
        </authorList>
    </citation>
    <scope>NUCLEOTIDE SEQUENCE [LARGE SCALE GENOMIC DNA]</scope>
    <source>
        <strain evidence="1">1</strain>
        <tissue evidence="1">Leaf</tissue>
    </source>
</reference>
<dbReference type="Proteomes" id="UP000593576">
    <property type="component" value="Unassembled WGS sequence"/>
</dbReference>
<keyword evidence="2" id="KW-1185">Reference proteome</keyword>
<proteinExistence type="predicted"/>
<dbReference type="EMBL" id="JABFAF010000001">
    <property type="protein sequence ID" value="MBA0848258.1"/>
    <property type="molecule type" value="Genomic_DNA"/>
</dbReference>
<evidence type="ECO:0008006" key="3">
    <source>
        <dbReference type="Google" id="ProtNLM"/>
    </source>
</evidence>
<evidence type="ECO:0000313" key="1">
    <source>
        <dbReference type="EMBL" id="MBA0848258.1"/>
    </source>
</evidence>
<gene>
    <name evidence="1" type="ORF">Goshw_030261</name>
</gene>
<protein>
    <recommendedName>
        <fullName evidence="3">DUF4283 domain-containing protein</fullName>
    </recommendedName>
</protein>
<organism evidence="1 2">
    <name type="scientific">Gossypium schwendimanii</name>
    <name type="common">Cotton</name>
    <dbReference type="NCBI Taxonomy" id="34291"/>
    <lineage>
        <taxon>Eukaryota</taxon>
        <taxon>Viridiplantae</taxon>
        <taxon>Streptophyta</taxon>
        <taxon>Embryophyta</taxon>
        <taxon>Tracheophyta</taxon>
        <taxon>Spermatophyta</taxon>
        <taxon>Magnoliopsida</taxon>
        <taxon>eudicotyledons</taxon>
        <taxon>Gunneridae</taxon>
        <taxon>Pentapetalae</taxon>
        <taxon>rosids</taxon>
        <taxon>malvids</taxon>
        <taxon>Malvales</taxon>
        <taxon>Malvaceae</taxon>
        <taxon>Malvoideae</taxon>
        <taxon>Gossypium</taxon>
    </lineage>
</organism>
<accession>A0A7J9KPD1</accession>
<evidence type="ECO:0000313" key="2">
    <source>
        <dbReference type="Proteomes" id="UP000593576"/>
    </source>
</evidence>